<evidence type="ECO:0000256" key="12">
    <source>
        <dbReference type="SAM" id="MobiDB-lite"/>
    </source>
</evidence>
<evidence type="ECO:0000256" key="8">
    <source>
        <dbReference type="ARBA" id="ARBA00023125"/>
    </source>
</evidence>
<evidence type="ECO:0000256" key="2">
    <source>
        <dbReference type="ARBA" id="ARBA00010831"/>
    </source>
</evidence>
<evidence type="ECO:0000256" key="3">
    <source>
        <dbReference type="ARBA" id="ARBA00022723"/>
    </source>
</evidence>
<evidence type="ECO:0000256" key="11">
    <source>
        <dbReference type="PROSITE-ProRule" id="PRU00042"/>
    </source>
</evidence>
<feature type="compositionally biased region" description="Polar residues" evidence="12">
    <location>
        <begin position="830"/>
        <end position="843"/>
    </location>
</feature>
<dbReference type="PROSITE" id="PS50157">
    <property type="entry name" value="ZINC_FINGER_C2H2_2"/>
    <property type="match status" value="4"/>
</dbReference>
<accession>A0A669CCC1</accession>
<dbReference type="InterPro" id="IPR013087">
    <property type="entry name" value="Znf_C2H2_type"/>
</dbReference>
<evidence type="ECO:0000313" key="14">
    <source>
        <dbReference type="Ensembl" id="ENSONIP00000044192.1"/>
    </source>
</evidence>
<dbReference type="GO" id="GO:0000981">
    <property type="term" value="F:DNA-binding transcription factor activity, RNA polymerase II-specific"/>
    <property type="evidence" value="ECO:0007669"/>
    <property type="project" value="TreeGrafter"/>
</dbReference>
<dbReference type="GO" id="GO:0007224">
    <property type="term" value="P:smoothened signaling pathway"/>
    <property type="evidence" value="ECO:0007669"/>
    <property type="project" value="TreeGrafter"/>
</dbReference>
<keyword evidence="5 11" id="KW-0863">Zinc-finger</keyword>
<feature type="domain" description="C2H2-type" evidence="13">
    <location>
        <begin position="519"/>
        <end position="549"/>
    </location>
</feature>
<evidence type="ECO:0000256" key="6">
    <source>
        <dbReference type="ARBA" id="ARBA00022833"/>
    </source>
</evidence>
<keyword evidence="7" id="KW-0805">Transcription regulation</keyword>
<reference evidence="14" key="2">
    <citation type="submission" date="2025-08" db="UniProtKB">
        <authorList>
            <consortium name="Ensembl"/>
        </authorList>
    </citation>
    <scope>IDENTIFICATION</scope>
</reference>
<comment type="similarity">
    <text evidence="2">Belongs to the GLI C2H2-type zinc-finger protein family.</text>
</comment>
<dbReference type="InParanoid" id="A0A669CCC1"/>
<dbReference type="GO" id="GO:0005634">
    <property type="term" value="C:nucleus"/>
    <property type="evidence" value="ECO:0007669"/>
    <property type="project" value="UniProtKB-SubCell"/>
</dbReference>
<dbReference type="FunFam" id="3.30.160.60:FF:000019">
    <property type="entry name" value="GLI family zinc finger 3"/>
    <property type="match status" value="1"/>
</dbReference>
<feature type="region of interest" description="Disordered" evidence="12">
    <location>
        <begin position="641"/>
        <end position="675"/>
    </location>
</feature>
<evidence type="ECO:0000256" key="10">
    <source>
        <dbReference type="ARBA" id="ARBA00023242"/>
    </source>
</evidence>
<evidence type="ECO:0000256" key="4">
    <source>
        <dbReference type="ARBA" id="ARBA00022737"/>
    </source>
</evidence>
<dbReference type="FunFam" id="3.30.160.60:FF:000048">
    <property type="entry name" value="GLI family zinc finger 3"/>
    <property type="match status" value="1"/>
</dbReference>
<keyword evidence="15" id="KW-1185">Reference proteome</keyword>
<dbReference type="PANTHER" id="PTHR45718">
    <property type="entry name" value="TRANSCRIPTIONAL ACTIVATOR CUBITUS INTERRUPTUS"/>
    <property type="match status" value="1"/>
</dbReference>
<evidence type="ECO:0000256" key="9">
    <source>
        <dbReference type="ARBA" id="ARBA00023163"/>
    </source>
</evidence>
<keyword evidence="10" id="KW-0539">Nucleus</keyword>
<feature type="domain" description="C2H2-type" evidence="13">
    <location>
        <begin position="489"/>
        <end position="518"/>
    </location>
</feature>
<name>A0A669CCC1_ORENI</name>
<feature type="region of interest" description="Disordered" evidence="12">
    <location>
        <begin position="758"/>
        <end position="778"/>
    </location>
</feature>
<comment type="subcellular location">
    <subcellularLocation>
        <location evidence="1">Nucleus</location>
    </subcellularLocation>
</comment>
<feature type="domain" description="C2H2-type" evidence="13">
    <location>
        <begin position="461"/>
        <end position="488"/>
    </location>
</feature>
<feature type="compositionally biased region" description="Polar residues" evidence="12">
    <location>
        <begin position="1244"/>
        <end position="1259"/>
    </location>
</feature>
<reference evidence="14" key="3">
    <citation type="submission" date="2025-09" db="UniProtKB">
        <authorList>
            <consortium name="Ensembl"/>
        </authorList>
    </citation>
    <scope>IDENTIFICATION</scope>
</reference>
<dbReference type="GeneTree" id="ENSGT00940000159213"/>
<dbReference type="GO" id="GO:0000978">
    <property type="term" value="F:RNA polymerase II cis-regulatory region sequence-specific DNA binding"/>
    <property type="evidence" value="ECO:0007669"/>
    <property type="project" value="TreeGrafter"/>
</dbReference>
<dbReference type="SMART" id="SM00355">
    <property type="entry name" value="ZnF_C2H2"/>
    <property type="match status" value="5"/>
</dbReference>
<dbReference type="FunFam" id="3.30.160.60:FF:000068">
    <property type="entry name" value="GLI family zinc finger 3"/>
    <property type="match status" value="1"/>
</dbReference>
<keyword evidence="8" id="KW-0238">DNA-binding</keyword>
<evidence type="ECO:0000259" key="13">
    <source>
        <dbReference type="PROSITE" id="PS50157"/>
    </source>
</evidence>
<feature type="region of interest" description="Disordered" evidence="12">
    <location>
        <begin position="1244"/>
        <end position="1272"/>
    </location>
</feature>
<feature type="region of interest" description="Disordered" evidence="12">
    <location>
        <begin position="813"/>
        <end position="848"/>
    </location>
</feature>
<keyword evidence="9" id="KW-0804">Transcription</keyword>
<dbReference type="Pfam" id="PF00096">
    <property type="entry name" value="zf-C2H2"/>
    <property type="match status" value="3"/>
</dbReference>
<dbReference type="GO" id="GO:0008270">
    <property type="term" value="F:zinc ion binding"/>
    <property type="evidence" value="ECO:0007669"/>
    <property type="project" value="UniProtKB-KW"/>
</dbReference>
<keyword evidence="3" id="KW-0479">Metal-binding</keyword>
<evidence type="ECO:0000256" key="5">
    <source>
        <dbReference type="ARBA" id="ARBA00022771"/>
    </source>
</evidence>
<dbReference type="OMA" id="ESCRWAS"/>
<dbReference type="Proteomes" id="UP000005207">
    <property type="component" value="Linkage group LG23"/>
</dbReference>
<evidence type="ECO:0000256" key="7">
    <source>
        <dbReference type="ARBA" id="ARBA00023015"/>
    </source>
</evidence>
<dbReference type="InterPro" id="IPR043359">
    <property type="entry name" value="GLI-like"/>
</dbReference>
<keyword evidence="6" id="KW-0862">Zinc</keyword>
<dbReference type="SUPFAM" id="SSF57667">
    <property type="entry name" value="beta-beta-alpha zinc fingers"/>
    <property type="match status" value="3"/>
</dbReference>
<dbReference type="PROSITE" id="PS00028">
    <property type="entry name" value="ZINC_FINGER_C2H2_1"/>
    <property type="match status" value="4"/>
</dbReference>
<dbReference type="Pfam" id="PF23561">
    <property type="entry name" value="zf-C2H2_15"/>
    <property type="match status" value="1"/>
</dbReference>
<gene>
    <name evidence="14" type="primary">GLI2</name>
    <name evidence="14" type="synonym">LOC100709465</name>
</gene>
<feature type="compositionally biased region" description="Basic and acidic residues" evidence="12">
    <location>
        <begin position="575"/>
        <end position="589"/>
    </location>
</feature>
<dbReference type="FunFam" id="3.30.160.60:FF:000036">
    <property type="entry name" value="GLI family zinc finger 3"/>
    <property type="match status" value="1"/>
</dbReference>
<protein>
    <submittedName>
        <fullName evidence="14">GLI family zinc finger 2b</fullName>
    </submittedName>
</protein>
<feature type="compositionally biased region" description="Basic and acidic residues" evidence="12">
    <location>
        <begin position="598"/>
        <end position="617"/>
    </location>
</feature>
<dbReference type="PANTHER" id="PTHR45718:SF6">
    <property type="entry name" value="ZINC FINGER PROTEIN GLI2"/>
    <property type="match status" value="1"/>
</dbReference>
<dbReference type="InterPro" id="IPR056436">
    <property type="entry name" value="Znf-C2H2_ZIC1-5/GLI1-3-like"/>
</dbReference>
<evidence type="ECO:0000313" key="15">
    <source>
        <dbReference type="Proteomes" id="UP000005207"/>
    </source>
</evidence>
<proteinExistence type="inferred from homology"/>
<evidence type="ECO:0000256" key="1">
    <source>
        <dbReference type="ARBA" id="ARBA00004123"/>
    </source>
</evidence>
<feature type="compositionally biased region" description="Low complexity" evidence="12">
    <location>
        <begin position="644"/>
        <end position="661"/>
    </location>
</feature>
<organism evidence="14 15">
    <name type="scientific">Oreochromis niloticus</name>
    <name type="common">Nile tilapia</name>
    <name type="synonym">Tilapia nilotica</name>
    <dbReference type="NCBI Taxonomy" id="8128"/>
    <lineage>
        <taxon>Eukaryota</taxon>
        <taxon>Metazoa</taxon>
        <taxon>Chordata</taxon>
        <taxon>Craniata</taxon>
        <taxon>Vertebrata</taxon>
        <taxon>Euteleostomi</taxon>
        <taxon>Actinopterygii</taxon>
        <taxon>Neopterygii</taxon>
        <taxon>Teleostei</taxon>
        <taxon>Neoteleostei</taxon>
        <taxon>Acanthomorphata</taxon>
        <taxon>Ovalentaria</taxon>
        <taxon>Cichlomorphae</taxon>
        <taxon>Cichliformes</taxon>
        <taxon>Cichlidae</taxon>
        <taxon>African cichlids</taxon>
        <taxon>Pseudocrenilabrinae</taxon>
        <taxon>Oreochromini</taxon>
        <taxon>Oreochromis</taxon>
    </lineage>
</organism>
<dbReference type="Gene3D" id="3.30.160.60">
    <property type="entry name" value="Classic Zinc Finger"/>
    <property type="match status" value="5"/>
</dbReference>
<reference evidence="15" key="1">
    <citation type="submission" date="2012-01" db="EMBL/GenBank/DDBJ databases">
        <title>The Genome Sequence of Oreochromis niloticus (Nile Tilapia).</title>
        <authorList>
            <consortium name="Broad Institute Genome Assembly Team"/>
            <consortium name="Broad Institute Sequencing Platform"/>
            <person name="Di Palma F."/>
            <person name="Johnson J."/>
            <person name="Lander E.S."/>
            <person name="Lindblad-Toh K."/>
        </authorList>
    </citation>
    <scope>NUCLEOTIDE SEQUENCE [LARGE SCALE GENOMIC DNA]</scope>
</reference>
<feature type="compositionally biased region" description="Low complexity" evidence="12">
    <location>
        <begin position="813"/>
        <end position="829"/>
    </location>
</feature>
<keyword evidence="4" id="KW-0677">Repeat</keyword>
<sequence length="1432" mass="155904">MRLCLHPTQGECVDSVLSQLRALAVFYEPVWSSRGDSGCLDGKSVSRRKHFPSAVSPSLSRGCSFPPHSPSSPPHHIFPTFHTPIPIDMRHHEGRYHYEPHALHTMHSPAGLAGSPVISDISLIRLSPAAVATGDSPFSPPHPYVSPHMEHYLRSVHSSPTLSMISAARGLSPADLAHEHLKDRGLFGLPPPPPGASPAEYYHLMASHRSPYSELLMQGAGATAGAHLSDYIAPIDVSRFSSPRLTPRLSRKRALSISPLSDASIDLQTMIRTSPNSLVAYINNSRSSSAASSSYGHLSVGGLSPSFPFPHPINPMAYQQLLSQQRGLSAFGHTPPLIQPPPTFATRQGALGLCSLPASTQNSDLVSKNHGGDSAVSSTVDPMNTKRSKVKPEAEGLRPSSPCSPDDVDRDDCKQEPEAVYETNCHWEGCTKEYDTQDQLVHHINNDHIHGEKKEFVCRWEDCSREQKPFKAQYMLVVHMRRHTGEKPHKCTFEGCSKAYSRLENLKTHLRSHTGEKPYVCEHEGCNKAFSNASDRAKHQNRTHSNEKPYVCKIPGCTKRYTDPSSLRKHVKTVHGPEAHVTKKQRSDLPPRPPPPRENSENETGPRERIHREDKILDNSSPRGVEDYLQVKSIKTENSVMYQSSPGGQSSCSSEPSPLGSATNNDSGVEMAVHSGGSLGDLSTLDDLPFVESLGFEDSTSGVAAVGLRFRKQFSTSQRLEHLKKEKLKTVRDSCRWTNNPTPPVVLGTKLPPIPAGGSLLESQNMGGGQVSFPGSSFGELSSSKMTVLENLSERRDSTSSTLSSVYTLSRRSSGISPCFSSRRSSQASQFGANRPSNISSADSYDPISADISRRSSQASQCGGSGGGAGVFGAVGLPSPLSLTPAQHYRLKAKYAAATGGAPPTPLPYMDQMCLKSHAALYEDSRKPSTNKGLPFRQYSSYATRSLMPHEVPSNIPRRASDPVRQVAPETLNQSQLHRYNSMGTLSGRVTIQPCPPPAADHRHLSQQDCHRSDGLHHYPYSLRPPSISENATMETTTSHIPDNGDKTNADFQGASAIQQQHFSQRRMAVVNLLSQILPASRNSPGQQQQMCPPSPSIVPAHSGLMDASQQNSRLQVRGNLAVLQQNQNFGSLSNLFSSNQQLNQNLTMQQRYIQLNSEPGANCLQQQGFQQPSNLNEALLNEGIQPYDRNGNTTYKPCINTVSGINCKQEPCDMETFDLHFADAGFQPVQIKIEHTDTSICNMNSQNPSQVGNQNNFQPRPPTEPRSLNKNPSVTKVTQQMMQAANANSELSTAGVLGLHRSDNANDNALYYTGQIQVYEPNCNVNCNMVVPPTSSTNQTPRTSDCTTALEQAQIDFDSMLDDGDHSSLMSGTLSPGLLQSLSQSSSRLTTPRNSVTLPSVPAGTGNMAIGDMSSLLTALAEESKFLNLMS</sequence>
<feature type="region of interest" description="Disordered" evidence="12">
    <location>
        <begin position="563"/>
        <end position="625"/>
    </location>
</feature>
<feature type="domain" description="C2H2-type" evidence="13">
    <location>
        <begin position="550"/>
        <end position="580"/>
    </location>
</feature>
<dbReference type="Ensembl" id="ENSONIT00000033321.1">
    <property type="protein sequence ID" value="ENSONIP00000044192.1"/>
    <property type="gene ID" value="ENSONIG00000003608.2"/>
</dbReference>
<dbReference type="FunFam" id="3.30.160.60:FF:000031">
    <property type="entry name" value="GLI family zinc finger 3"/>
    <property type="match status" value="1"/>
</dbReference>
<feature type="region of interest" description="Disordered" evidence="12">
    <location>
        <begin position="364"/>
        <end position="412"/>
    </location>
</feature>
<dbReference type="InterPro" id="IPR036236">
    <property type="entry name" value="Znf_C2H2_sf"/>
</dbReference>